<name>A0A3G6K2X1_LACDL</name>
<feature type="transmembrane region" description="Helical" evidence="1">
    <location>
        <begin position="43"/>
        <end position="63"/>
    </location>
</feature>
<keyword evidence="1" id="KW-0812">Transmembrane</keyword>
<accession>A0A3G6K2X1</accession>
<organism evidence="2">
    <name type="scientific">Lactobacillus delbrueckii subsp. lactis</name>
    <dbReference type="NCBI Taxonomy" id="29397"/>
    <lineage>
        <taxon>Bacteria</taxon>
        <taxon>Bacillati</taxon>
        <taxon>Bacillota</taxon>
        <taxon>Bacilli</taxon>
        <taxon>Lactobacillales</taxon>
        <taxon>Lactobacillaceae</taxon>
        <taxon>Lactobacillus</taxon>
    </lineage>
</organism>
<dbReference type="GO" id="GO:0016746">
    <property type="term" value="F:acyltransferase activity"/>
    <property type="evidence" value="ECO:0007669"/>
    <property type="project" value="UniProtKB-KW"/>
</dbReference>
<dbReference type="EMBL" id="CP031023">
    <property type="protein sequence ID" value="AZA16926.1"/>
    <property type="molecule type" value="Genomic_DNA"/>
</dbReference>
<keyword evidence="2" id="KW-0808">Transferase</keyword>
<gene>
    <name evidence="2" type="ORF">DQL93_11000</name>
</gene>
<sequence>MSKKTYYYHSESEDLVSSAQQDFQLPDDYQVFRKGAAWQFWNVLVRSLACAFAWLYSRLFLLVKVKGKEKLRPFKKQGYFVYGNHTQMLGDPFTPMTIVNPYHYYALAAQANWGIPFLGKYVIPAAGLPVGKNIKQSIRLLKDVKYAYEEKQAAIVIYPEAHLWPYYTKIRPFPATSFNFPVSLKAPAFAMTTTYQPCRWRKRPKITVYIDGPFYLDEKLGKKAAQEKLHGEIAKSMQERAKLSTYEYCSYVKIDSKN</sequence>
<evidence type="ECO:0000313" key="2">
    <source>
        <dbReference type="EMBL" id="AZA16926.1"/>
    </source>
</evidence>
<keyword evidence="1" id="KW-0472">Membrane</keyword>
<proteinExistence type="predicted"/>
<reference evidence="2" key="1">
    <citation type="submission" date="2018-07" db="EMBL/GenBank/DDBJ databases">
        <authorList>
            <person name="Somerville V."/>
        </authorList>
    </citation>
    <scope>NUCLEOTIDE SEQUENCE</scope>
    <source>
        <strain evidence="2">NWC_2_2</strain>
    </source>
</reference>
<protein>
    <submittedName>
        <fullName evidence="2">1-acyl-sn-glycerol-3-phosphate acyltransferase</fullName>
    </submittedName>
</protein>
<keyword evidence="2" id="KW-0012">Acyltransferase</keyword>
<keyword evidence="1" id="KW-1133">Transmembrane helix</keyword>
<dbReference type="AlphaFoldDB" id="A0A3G6K2X1"/>
<evidence type="ECO:0000256" key="1">
    <source>
        <dbReference type="SAM" id="Phobius"/>
    </source>
</evidence>
<dbReference type="RefSeq" id="WP_138490700.1">
    <property type="nucleotide sequence ID" value="NZ_CP046131.1"/>
</dbReference>